<dbReference type="AlphaFoldDB" id="A0A4C1SFC5"/>
<proteinExistence type="predicted"/>
<dbReference type="EMBL" id="BGZK01006672">
    <property type="protein sequence ID" value="GBP00077.1"/>
    <property type="molecule type" value="Genomic_DNA"/>
</dbReference>
<accession>A0A4C1SFC5</accession>
<evidence type="ECO:0000313" key="1">
    <source>
        <dbReference type="EMBL" id="GBP00077.1"/>
    </source>
</evidence>
<gene>
    <name evidence="1" type="ORF">EVAR_71589_1</name>
</gene>
<reference evidence="1 2" key="1">
    <citation type="journal article" date="2019" name="Commun. Biol.">
        <title>The bagworm genome reveals a unique fibroin gene that provides high tensile strength.</title>
        <authorList>
            <person name="Kono N."/>
            <person name="Nakamura H."/>
            <person name="Ohtoshi R."/>
            <person name="Tomita M."/>
            <person name="Numata K."/>
            <person name="Arakawa K."/>
        </authorList>
    </citation>
    <scope>NUCLEOTIDE SEQUENCE [LARGE SCALE GENOMIC DNA]</scope>
</reference>
<keyword evidence="2" id="KW-1185">Reference proteome</keyword>
<comment type="caution">
    <text evidence="1">The sequence shown here is derived from an EMBL/GenBank/DDBJ whole genome shotgun (WGS) entry which is preliminary data.</text>
</comment>
<dbReference type="Proteomes" id="UP000299102">
    <property type="component" value="Unassembled WGS sequence"/>
</dbReference>
<organism evidence="1 2">
    <name type="scientific">Eumeta variegata</name>
    <name type="common">Bagworm moth</name>
    <name type="synonym">Eumeta japonica</name>
    <dbReference type="NCBI Taxonomy" id="151549"/>
    <lineage>
        <taxon>Eukaryota</taxon>
        <taxon>Metazoa</taxon>
        <taxon>Ecdysozoa</taxon>
        <taxon>Arthropoda</taxon>
        <taxon>Hexapoda</taxon>
        <taxon>Insecta</taxon>
        <taxon>Pterygota</taxon>
        <taxon>Neoptera</taxon>
        <taxon>Endopterygota</taxon>
        <taxon>Lepidoptera</taxon>
        <taxon>Glossata</taxon>
        <taxon>Ditrysia</taxon>
        <taxon>Tineoidea</taxon>
        <taxon>Psychidae</taxon>
        <taxon>Oiketicinae</taxon>
        <taxon>Eumeta</taxon>
    </lineage>
</organism>
<name>A0A4C1SFC5_EUMVA</name>
<evidence type="ECO:0000313" key="2">
    <source>
        <dbReference type="Proteomes" id="UP000299102"/>
    </source>
</evidence>
<sequence>MGVDSPWVIPKEKFCHPWLRIFAVAYQQTVLEIPGKVVAVKLRHDALLSASSHLFGMPRLWMSRRQKGS</sequence>
<protein>
    <submittedName>
        <fullName evidence="1">Uncharacterized protein</fullName>
    </submittedName>
</protein>